<gene>
    <name evidence="1" type="ORF">EQG49_07035</name>
</gene>
<accession>A0A4P6YTX9</accession>
<sequence length="131" mass="15209">MKNVKLEDVVEHMDLADDEHSAWFNPATGEISFEYDELALPEDEEPWVELPGGDDIDEYGIMQDFIDTLPFSQIAYAQELDDAIQGKGAFRKFKDKVIKLKLDQDWYTFKDAAFTEIAKEWATEYKVPYTE</sequence>
<dbReference type="Proteomes" id="UP000292886">
    <property type="component" value="Chromosome"/>
</dbReference>
<evidence type="ECO:0000313" key="1">
    <source>
        <dbReference type="EMBL" id="QBO36229.1"/>
    </source>
</evidence>
<keyword evidence="2" id="KW-1185">Reference proteome</keyword>
<proteinExistence type="predicted"/>
<name>A0A4P6YTX9_9LACO</name>
<dbReference type="Pfam" id="PF03682">
    <property type="entry name" value="UPF0158"/>
    <property type="match status" value="1"/>
</dbReference>
<evidence type="ECO:0000313" key="2">
    <source>
        <dbReference type="Proteomes" id="UP000292886"/>
    </source>
</evidence>
<protein>
    <submittedName>
        <fullName evidence="1">Uncharacterized protein</fullName>
    </submittedName>
</protein>
<dbReference type="InterPro" id="IPR005361">
    <property type="entry name" value="UPF0158"/>
</dbReference>
<dbReference type="AlphaFoldDB" id="A0A4P6YTX9"/>
<dbReference type="KEGG" id="wei:EQG49_07035"/>
<dbReference type="RefSeq" id="WP_133363307.1">
    <property type="nucleotide sequence ID" value="NZ_CP037940.1"/>
</dbReference>
<dbReference type="EMBL" id="CP037940">
    <property type="protein sequence ID" value="QBO36229.1"/>
    <property type="molecule type" value="Genomic_DNA"/>
</dbReference>
<organism evidence="1 2">
    <name type="scientific">Periweissella cryptocerci</name>
    <dbReference type="NCBI Taxonomy" id="2506420"/>
    <lineage>
        <taxon>Bacteria</taxon>
        <taxon>Bacillati</taxon>
        <taxon>Bacillota</taxon>
        <taxon>Bacilli</taxon>
        <taxon>Lactobacillales</taxon>
        <taxon>Lactobacillaceae</taxon>
        <taxon>Periweissella</taxon>
    </lineage>
</organism>
<dbReference type="OrthoDB" id="48384at2"/>
<reference evidence="2" key="1">
    <citation type="submission" date="2019-03" db="EMBL/GenBank/DDBJ databases">
        <title>Weissella sp. 26KH-42 Genome sequencing.</title>
        <authorList>
            <person name="Heo J."/>
            <person name="Kim S.-J."/>
            <person name="Kim J.-S."/>
            <person name="Hong S.-B."/>
            <person name="Kwon S.-W."/>
        </authorList>
    </citation>
    <scope>NUCLEOTIDE SEQUENCE [LARGE SCALE GENOMIC DNA]</scope>
    <source>
        <strain evidence="2">26KH-42</strain>
    </source>
</reference>